<dbReference type="AlphaFoldDB" id="A0A6I5ZTL6"/>
<evidence type="ECO:0000256" key="5">
    <source>
        <dbReference type="ARBA" id="ARBA00022833"/>
    </source>
</evidence>
<keyword evidence="5" id="KW-0862">Zinc</keyword>
<dbReference type="Proteomes" id="UP000425916">
    <property type="component" value="Chromosome"/>
</dbReference>
<sequence>MGHPARPYPTEGGQGRAGSPPENMEQMTFFTGEGYESKKAVAFKLPETVKIVRVSMVKEKATPYEVQMLSGPLEAALLLRKFLGERDRECMAAIHLDCKNRINSVEIVSIGTLNSSPAHPREVFKGAILANAAAIVLGHNHPSGDPTPSREDIEVTRRMVEAGHILGIQVLDHVIIADDGWVSLKERQLIPIKKAMEA</sequence>
<evidence type="ECO:0000256" key="6">
    <source>
        <dbReference type="ARBA" id="ARBA00023049"/>
    </source>
</evidence>
<dbReference type="InterPro" id="IPR037518">
    <property type="entry name" value="MPN"/>
</dbReference>
<evidence type="ECO:0000313" key="10">
    <source>
        <dbReference type="Proteomes" id="UP000425916"/>
    </source>
</evidence>
<accession>A0A6I5ZTL6</accession>
<reference evidence="9 10" key="1">
    <citation type="submission" date="2019-11" db="EMBL/GenBank/DDBJ databases">
        <title>Genome sequence of Moorella glycerini DSM11254.</title>
        <authorList>
            <person name="Poehlein A."/>
            <person name="Boeer T."/>
            <person name="Daniel R."/>
        </authorList>
    </citation>
    <scope>NUCLEOTIDE SEQUENCE [LARGE SCALE GENOMIC DNA]</scope>
    <source>
        <strain evidence="9 10">DSM 11254</strain>
    </source>
</reference>
<evidence type="ECO:0000256" key="7">
    <source>
        <dbReference type="SAM" id="MobiDB-lite"/>
    </source>
</evidence>
<dbReference type="EMBL" id="CP046244">
    <property type="protein sequence ID" value="QGP93413.1"/>
    <property type="molecule type" value="Genomic_DNA"/>
</dbReference>
<keyword evidence="10" id="KW-1185">Reference proteome</keyword>
<proteinExistence type="inferred from homology"/>
<dbReference type="InterPro" id="IPR020891">
    <property type="entry name" value="UPF0758_CS"/>
</dbReference>
<dbReference type="PANTHER" id="PTHR30471">
    <property type="entry name" value="DNA REPAIR PROTEIN RADC"/>
    <property type="match status" value="1"/>
</dbReference>
<dbReference type="GO" id="GO:0006508">
    <property type="term" value="P:proteolysis"/>
    <property type="evidence" value="ECO:0007669"/>
    <property type="project" value="UniProtKB-KW"/>
</dbReference>
<dbReference type="Pfam" id="PF04002">
    <property type="entry name" value="RadC"/>
    <property type="match status" value="1"/>
</dbReference>
<organism evidence="9 10">
    <name type="scientific">Neomoorella glycerini</name>
    <dbReference type="NCBI Taxonomy" id="55779"/>
    <lineage>
        <taxon>Bacteria</taxon>
        <taxon>Bacillati</taxon>
        <taxon>Bacillota</taxon>
        <taxon>Clostridia</taxon>
        <taxon>Neomoorellales</taxon>
        <taxon>Neomoorellaceae</taxon>
        <taxon>Neomoorella</taxon>
    </lineage>
</organism>
<feature type="region of interest" description="Disordered" evidence="7">
    <location>
        <begin position="1"/>
        <end position="24"/>
    </location>
</feature>
<comment type="similarity">
    <text evidence="1">Belongs to the UPF0758 family.</text>
</comment>
<dbReference type="PANTHER" id="PTHR30471:SF3">
    <property type="entry name" value="UPF0758 PROTEIN YEES-RELATED"/>
    <property type="match status" value="1"/>
</dbReference>
<keyword evidence="3" id="KW-0479">Metal-binding</keyword>
<evidence type="ECO:0000256" key="3">
    <source>
        <dbReference type="ARBA" id="ARBA00022723"/>
    </source>
</evidence>
<dbReference type="GO" id="GO:0046872">
    <property type="term" value="F:metal ion binding"/>
    <property type="evidence" value="ECO:0007669"/>
    <property type="project" value="UniProtKB-KW"/>
</dbReference>
<dbReference type="OrthoDB" id="9804482at2"/>
<gene>
    <name evidence="9" type="ORF">MGLY_28210</name>
</gene>
<evidence type="ECO:0000256" key="4">
    <source>
        <dbReference type="ARBA" id="ARBA00022801"/>
    </source>
</evidence>
<protein>
    <submittedName>
        <fullName evidence="9">RadC-like JAB domain protein</fullName>
    </submittedName>
</protein>
<evidence type="ECO:0000256" key="2">
    <source>
        <dbReference type="ARBA" id="ARBA00022670"/>
    </source>
</evidence>
<evidence type="ECO:0000256" key="1">
    <source>
        <dbReference type="ARBA" id="ARBA00010243"/>
    </source>
</evidence>
<keyword evidence="4" id="KW-0378">Hydrolase</keyword>
<keyword evidence="2" id="KW-0645">Protease</keyword>
<evidence type="ECO:0000313" key="9">
    <source>
        <dbReference type="EMBL" id="QGP93413.1"/>
    </source>
</evidence>
<dbReference type="CDD" id="cd08071">
    <property type="entry name" value="MPN_DUF2466"/>
    <property type="match status" value="1"/>
</dbReference>
<evidence type="ECO:0000259" key="8">
    <source>
        <dbReference type="PROSITE" id="PS50249"/>
    </source>
</evidence>
<name>A0A6I5ZTL6_9FIRM</name>
<dbReference type="PROSITE" id="PS50249">
    <property type="entry name" value="MPN"/>
    <property type="match status" value="1"/>
</dbReference>
<dbReference type="Gene3D" id="3.40.140.10">
    <property type="entry name" value="Cytidine Deaminase, domain 2"/>
    <property type="match status" value="1"/>
</dbReference>
<dbReference type="GO" id="GO:0008237">
    <property type="term" value="F:metallopeptidase activity"/>
    <property type="evidence" value="ECO:0007669"/>
    <property type="project" value="UniProtKB-KW"/>
</dbReference>
<dbReference type="PROSITE" id="PS01302">
    <property type="entry name" value="UPF0758"/>
    <property type="match status" value="1"/>
</dbReference>
<feature type="domain" description="MPN" evidence="8">
    <location>
        <begin position="68"/>
        <end position="190"/>
    </location>
</feature>
<dbReference type="InterPro" id="IPR025657">
    <property type="entry name" value="RadC_JAB"/>
</dbReference>
<dbReference type="InterPro" id="IPR001405">
    <property type="entry name" value="UPF0758"/>
</dbReference>
<keyword evidence="6" id="KW-0482">Metalloprotease</keyword>